<dbReference type="InterPro" id="IPR051011">
    <property type="entry name" value="Metal_resp_trans_reg"/>
</dbReference>
<dbReference type="NCBIfam" id="NF033788">
    <property type="entry name" value="HTH_metalloreg"/>
    <property type="match status" value="1"/>
</dbReference>
<keyword evidence="1" id="KW-0805">Transcription regulation</keyword>
<keyword evidence="2" id="KW-0238">DNA-binding</keyword>
<dbReference type="RefSeq" id="WP_135280722.1">
    <property type="nucleotide sequence ID" value="NZ_SRIO01000002.1"/>
</dbReference>
<dbReference type="GO" id="GO:0003700">
    <property type="term" value="F:DNA-binding transcription factor activity"/>
    <property type="evidence" value="ECO:0007669"/>
    <property type="project" value="InterPro"/>
</dbReference>
<dbReference type="PANTHER" id="PTHR43132:SF2">
    <property type="entry name" value="ARSENICAL RESISTANCE OPERON REPRESSOR ARSR-RELATED"/>
    <property type="match status" value="1"/>
</dbReference>
<accession>A0A4Z0FBD1</accession>
<dbReference type="PANTHER" id="PTHR43132">
    <property type="entry name" value="ARSENICAL RESISTANCE OPERON REPRESSOR ARSR-RELATED"/>
    <property type="match status" value="1"/>
</dbReference>
<keyword evidence="3" id="KW-0804">Transcription</keyword>
<organism evidence="5 6">
    <name type="scientific">Candidatus Macondimonas diazotrophica</name>
    <dbReference type="NCBI Taxonomy" id="2305248"/>
    <lineage>
        <taxon>Bacteria</taxon>
        <taxon>Pseudomonadati</taxon>
        <taxon>Pseudomonadota</taxon>
        <taxon>Gammaproteobacteria</taxon>
        <taxon>Chromatiales</taxon>
        <taxon>Ectothiorhodospiraceae</taxon>
        <taxon>Candidatus Macondimonas</taxon>
    </lineage>
</organism>
<dbReference type="InterPro" id="IPR011991">
    <property type="entry name" value="ArsR-like_HTH"/>
</dbReference>
<dbReference type="Gene3D" id="1.10.10.10">
    <property type="entry name" value="Winged helix-like DNA-binding domain superfamily/Winged helix DNA-binding domain"/>
    <property type="match status" value="1"/>
</dbReference>
<protein>
    <submittedName>
        <fullName evidence="5">Transcriptional regulator</fullName>
    </submittedName>
</protein>
<evidence type="ECO:0000256" key="3">
    <source>
        <dbReference type="ARBA" id="ARBA00023163"/>
    </source>
</evidence>
<dbReference type="GO" id="GO:0003677">
    <property type="term" value="F:DNA binding"/>
    <property type="evidence" value="ECO:0007669"/>
    <property type="project" value="UniProtKB-KW"/>
</dbReference>
<evidence type="ECO:0000256" key="1">
    <source>
        <dbReference type="ARBA" id="ARBA00023015"/>
    </source>
</evidence>
<dbReference type="SMART" id="SM00418">
    <property type="entry name" value="HTH_ARSR"/>
    <property type="match status" value="1"/>
</dbReference>
<dbReference type="Pfam" id="PF12840">
    <property type="entry name" value="HTH_20"/>
    <property type="match status" value="1"/>
</dbReference>
<dbReference type="EMBL" id="SRIO01000002">
    <property type="protein sequence ID" value="TFZ83795.1"/>
    <property type="molecule type" value="Genomic_DNA"/>
</dbReference>
<feature type="domain" description="HTH arsR-type" evidence="4">
    <location>
        <begin position="1"/>
        <end position="95"/>
    </location>
</feature>
<dbReference type="PRINTS" id="PR00778">
    <property type="entry name" value="HTHARSR"/>
</dbReference>
<evidence type="ECO:0000259" key="4">
    <source>
        <dbReference type="PROSITE" id="PS50987"/>
    </source>
</evidence>
<dbReference type="InterPro" id="IPR036388">
    <property type="entry name" value="WH-like_DNA-bd_sf"/>
</dbReference>
<dbReference type="CDD" id="cd00090">
    <property type="entry name" value="HTH_ARSR"/>
    <property type="match status" value="1"/>
</dbReference>
<keyword evidence="6" id="KW-1185">Reference proteome</keyword>
<proteinExistence type="predicted"/>
<evidence type="ECO:0000313" key="6">
    <source>
        <dbReference type="Proteomes" id="UP000297890"/>
    </source>
</evidence>
<dbReference type="OrthoDB" id="5297460at2"/>
<dbReference type="Proteomes" id="UP000297890">
    <property type="component" value="Unassembled WGS sequence"/>
</dbReference>
<evidence type="ECO:0000256" key="2">
    <source>
        <dbReference type="ARBA" id="ARBA00023125"/>
    </source>
</evidence>
<dbReference type="InterPro" id="IPR036390">
    <property type="entry name" value="WH_DNA-bd_sf"/>
</dbReference>
<dbReference type="SUPFAM" id="SSF46785">
    <property type="entry name" value="Winged helix' DNA-binding domain"/>
    <property type="match status" value="1"/>
</dbReference>
<reference evidence="5 6" key="1">
    <citation type="journal article" date="2019" name="ISME J.">
        <title>Candidatus Macondimonas diazotrophica, a novel gammaproteobacterial genus dominating crude-oil-contaminated coastal sediments.</title>
        <authorList>
            <person name="Karthikeyan S."/>
            <person name="Konstantinidis K."/>
        </authorList>
    </citation>
    <scope>NUCLEOTIDE SEQUENCE [LARGE SCALE GENOMIC DNA]</scope>
    <source>
        <strain evidence="5 6">KTK01</strain>
    </source>
</reference>
<gene>
    <name evidence="5" type="ORF">E4680_02090</name>
</gene>
<sequence length="113" mass="12110">MNETDALHALGALAHGTRLGIFRLLIQESPDGLPAGMIAERLNVLQNTLSAHLRILEQARLIKGTRMGRSIRYTADHAAMQALLTYLLADCCQGDLAICAPLMDVLSCPAGAD</sequence>
<dbReference type="AlphaFoldDB" id="A0A4Z0FBD1"/>
<dbReference type="InterPro" id="IPR001845">
    <property type="entry name" value="HTH_ArsR_DNA-bd_dom"/>
</dbReference>
<dbReference type="PROSITE" id="PS50987">
    <property type="entry name" value="HTH_ARSR_2"/>
    <property type="match status" value="1"/>
</dbReference>
<name>A0A4Z0FBD1_9GAMM</name>
<evidence type="ECO:0000313" key="5">
    <source>
        <dbReference type="EMBL" id="TFZ83795.1"/>
    </source>
</evidence>
<comment type="caution">
    <text evidence="5">The sequence shown here is derived from an EMBL/GenBank/DDBJ whole genome shotgun (WGS) entry which is preliminary data.</text>
</comment>